<protein>
    <submittedName>
        <fullName evidence="1">Uncharacterized protein</fullName>
    </submittedName>
</protein>
<keyword evidence="2" id="KW-1185">Reference proteome</keyword>
<gene>
    <name evidence="1" type="ORF">GNZ12_26020</name>
</gene>
<organism evidence="1 2">
    <name type="scientific">Paraburkholderia solitsugae</name>
    <dbReference type="NCBI Taxonomy" id="2675748"/>
    <lineage>
        <taxon>Bacteria</taxon>
        <taxon>Pseudomonadati</taxon>
        <taxon>Pseudomonadota</taxon>
        <taxon>Betaproteobacteria</taxon>
        <taxon>Burkholderiales</taxon>
        <taxon>Burkholderiaceae</taxon>
        <taxon>Paraburkholderia</taxon>
    </lineage>
</organism>
<evidence type="ECO:0000313" key="1">
    <source>
        <dbReference type="EMBL" id="NPT44710.1"/>
    </source>
</evidence>
<dbReference type="EMBL" id="WOEY01000101">
    <property type="protein sequence ID" value="NPT44710.1"/>
    <property type="molecule type" value="Genomic_DNA"/>
</dbReference>
<proteinExistence type="predicted"/>
<evidence type="ECO:0000313" key="2">
    <source>
        <dbReference type="Proteomes" id="UP000652198"/>
    </source>
</evidence>
<accession>A0ABX2BXR0</accession>
<dbReference type="Proteomes" id="UP000652198">
    <property type="component" value="Unassembled WGS sequence"/>
</dbReference>
<name>A0ABX2BXR0_9BURK</name>
<reference evidence="1 2" key="1">
    <citation type="submission" date="2019-11" db="EMBL/GenBank/DDBJ databases">
        <title>Metabolism of dissolved organic matter in forest soils.</title>
        <authorList>
            <person name="Cyle K.T."/>
            <person name="Wilhelm R.C."/>
            <person name="Martinez C.E."/>
        </authorList>
    </citation>
    <scope>NUCLEOTIDE SEQUENCE [LARGE SCALE GENOMIC DNA]</scope>
    <source>
        <strain evidence="1 2">1N</strain>
    </source>
</reference>
<comment type="caution">
    <text evidence="1">The sequence shown here is derived from an EMBL/GenBank/DDBJ whole genome shotgun (WGS) entry which is preliminary data.</text>
</comment>
<sequence>MEQEIAHLERVITRISAVDRIPLSYWRARINEIGTARLAAAQHRRWCRLQEKLRQIEALHAHGPADTDPPLRREATG</sequence>